<feature type="transmembrane region" description="Helical" evidence="1">
    <location>
        <begin position="53"/>
        <end position="71"/>
    </location>
</feature>
<reference evidence="2" key="1">
    <citation type="submission" date="2020-03" db="EMBL/GenBank/DDBJ databases">
        <authorList>
            <person name="Weist P."/>
        </authorList>
    </citation>
    <scope>NUCLEOTIDE SEQUENCE</scope>
</reference>
<sequence length="168" mass="18993">MKTIYRGLREYLSCWANDSLERKKYGEGDQCQQSVQERGTRRCEEVGDPERRITIIIIIIIIIIILIRKTWLVRGSHNPSPPEARTCQHSQDMQPQLRQSRLWGTADVFIPLAASKQQPPDQLAPNTTTLNLIPKKLGGCFFPPLQMTDEGSGVVRPPCLFLLVPTVG</sequence>
<dbReference type="Proteomes" id="UP001153269">
    <property type="component" value="Unassembled WGS sequence"/>
</dbReference>
<organism evidence="2 3">
    <name type="scientific">Pleuronectes platessa</name>
    <name type="common">European plaice</name>
    <dbReference type="NCBI Taxonomy" id="8262"/>
    <lineage>
        <taxon>Eukaryota</taxon>
        <taxon>Metazoa</taxon>
        <taxon>Chordata</taxon>
        <taxon>Craniata</taxon>
        <taxon>Vertebrata</taxon>
        <taxon>Euteleostomi</taxon>
        <taxon>Actinopterygii</taxon>
        <taxon>Neopterygii</taxon>
        <taxon>Teleostei</taxon>
        <taxon>Neoteleostei</taxon>
        <taxon>Acanthomorphata</taxon>
        <taxon>Carangaria</taxon>
        <taxon>Pleuronectiformes</taxon>
        <taxon>Pleuronectoidei</taxon>
        <taxon>Pleuronectidae</taxon>
        <taxon>Pleuronectes</taxon>
    </lineage>
</organism>
<keyword evidence="1" id="KW-0472">Membrane</keyword>
<evidence type="ECO:0000313" key="3">
    <source>
        <dbReference type="Proteomes" id="UP001153269"/>
    </source>
</evidence>
<keyword evidence="3" id="KW-1185">Reference proteome</keyword>
<keyword evidence="1" id="KW-0812">Transmembrane</keyword>
<keyword evidence="1" id="KW-1133">Transmembrane helix</keyword>
<protein>
    <submittedName>
        <fullName evidence="2">Uncharacterized protein</fullName>
    </submittedName>
</protein>
<gene>
    <name evidence="2" type="ORF">PLEPLA_LOCUS3812</name>
</gene>
<evidence type="ECO:0000313" key="2">
    <source>
        <dbReference type="EMBL" id="CAB1416056.1"/>
    </source>
</evidence>
<name>A0A9N7Y7Y7_PLEPL</name>
<accession>A0A9N7Y7Y7</accession>
<evidence type="ECO:0000256" key="1">
    <source>
        <dbReference type="SAM" id="Phobius"/>
    </source>
</evidence>
<dbReference type="EMBL" id="CADEAL010000187">
    <property type="protein sequence ID" value="CAB1416056.1"/>
    <property type="molecule type" value="Genomic_DNA"/>
</dbReference>
<proteinExistence type="predicted"/>
<dbReference type="AlphaFoldDB" id="A0A9N7Y7Y7"/>
<comment type="caution">
    <text evidence="2">The sequence shown here is derived from an EMBL/GenBank/DDBJ whole genome shotgun (WGS) entry which is preliminary data.</text>
</comment>